<comment type="subcellular location">
    <subcellularLocation>
        <location evidence="1">Membrane</location>
        <topology evidence="1">Multi-pass membrane protein</topology>
    </subcellularLocation>
</comment>
<dbReference type="GO" id="GO:0016020">
    <property type="term" value="C:membrane"/>
    <property type="evidence" value="ECO:0007669"/>
    <property type="project" value="UniProtKB-SubCell"/>
</dbReference>
<reference evidence="7" key="1">
    <citation type="thesis" date="2020" institute="ProQuest LLC" country="789 East Eisenhower Parkway, Ann Arbor, MI, USA">
        <title>Comparative Genomics and Chromosome Evolution.</title>
        <authorList>
            <person name="Mudd A.B."/>
        </authorList>
    </citation>
    <scope>NUCLEOTIDE SEQUENCE</scope>
    <source>
        <strain evidence="7">1538</strain>
        <tissue evidence="7">Blood</tissue>
    </source>
</reference>
<evidence type="ECO:0000256" key="2">
    <source>
        <dbReference type="ARBA" id="ARBA00009565"/>
    </source>
</evidence>
<organism evidence="7 8">
    <name type="scientific">Pyxicephalus adspersus</name>
    <name type="common">African bullfrog</name>
    <dbReference type="NCBI Taxonomy" id="30357"/>
    <lineage>
        <taxon>Eukaryota</taxon>
        <taxon>Metazoa</taxon>
        <taxon>Chordata</taxon>
        <taxon>Craniata</taxon>
        <taxon>Vertebrata</taxon>
        <taxon>Euteleostomi</taxon>
        <taxon>Amphibia</taxon>
        <taxon>Batrachia</taxon>
        <taxon>Anura</taxon>
        <taxon>Neobatrachia</taxon>
        <taxon>Ranoidea</taxon>
        <taxon>Pyxicephalidae</taxon>
        <taxon>Pyxicephalinae</taxon>
        <taxon>Pyxicephalus</taxon>
    </lineage>
</organism>
<dbReference type="InterPro" id="IPR030417">
    <property type="entry name" value="MS4A"/>
</dbReference>
<feature type="transmembrane region" description="Helical" evidence="6">
    <location>
        <begin position="78"/>
        <end position="103"/>
    </location>
</feature>
<dbReference type="InterPro" id="IPR007237">
    <property type="entry name" value="CD20-like"/>
</dbReference>
<dbReference type="EMBL" id="DYDO01000003">
    <property type="protein sequence ID" value="DBA28964.1"/>
    <property type="molecule type" value="Genomic_DNA"/>
</dbReference>
<keyword evidence="3 6" id="KW-0812">Transmembrane</keyword>
<feature type="transmembrane region" description="Helical" evidence="6">
    <location>
        <begin position="49"/>
        <end position="66"/>
    </location>
</feature>
<dbReference type="Pfam" id="PF04103">
    <property type="entry name" value="CD20"/>
    <property type="match status" value="1"/>
</dbReference>
<name>A0AAV3ACF5_PYXAD</name>
<evidence type="ECO:0000256" key="3">
    <source>
        <dbReference type="ARBA" id="ARBA00022692"/>
    </source>
</evidence>
<keyword evidence="5 6" id="KW-0472">Membrane</keyword>
<keyword evidence="8" id="KW-1185">Reference proteome</keyword>
<evidence type="ECO:0000256" key="1">
    <source>
        <dbReference type="ARBA" id="ARBA00004141"/>
    </source>
</evidence>
<evidence type="ECO:0000313" key="7">
    <source>
        <dbReference type="EMBL" id="DBA28964.1"/>
    </source>
</evidence>
<keyword evidence="4 6" id="KW-1133">Transmembrane helix</keyword>
<proteinExistence type="inferred from homology"/>
<dbReference type="PANTHER" id="PTHR23320">
    <property type="entry name" value="MEMBRANE-SPANNING 4-DOMAINS SUBFAMILY A MS4A -RELATED"/>
    <property type="match status" value="1"/>
</dbReference>
<protein>
    <submittedName>
        <fullName evidence="7">Uncharacterized protein</fullName>
    </submittedName>
</protein>
<feature type="transmembrane region" description="Helical" evidence="6">
    <location>
        <begin position="12"/>
        <end position="37"/>
    </location>
</feature>
<comment type="similarity">
    <text evidence="2">Belongs to the MS4A family.</text>
</comment>
<evidence type="ECO:0000313" key="8">
    <source>
        <dbReference type="Proteomes" id="UP001181693"/>
    </source>
</evidence>
<accession>A0AAV3ACF5</accession>
<evidence type="ECO:0000256" key="4">
    <source>
        <dbReference type="ARBA" id="ARBA00022989"/>
    </source>
</evidence>
<dbReference type="AlphaFoldDB" id="A0AAV3ACF5"/>
<comment type="caution">
    <text evidence="7">The sequence shown here is derived from an EMBL/GenBank/DDBJ whole genome shotgun (WGS) entry which is preliminary data.</text>
</comment>
<dbReference type="Proteomes" id="UP001181693">
    <property type="component" value="Unassembled WGS sequence"/>
</dbReference>
<gene>
    <name evidence="7" type="ORF">GDO54_009241</name>
</gene>
<sequence>MDRYRYFIFNHRIMVVLGILQIACTGISVVCGFMDSAFRKESTLGKTRAPLWAGMIMAVPGVLALLSSQKKNPVLVNALIVVSVFSCFTTLIIIIYACLTLAYGEDDDEVFAHTPVHIVHTKFILNQLVQGANIAMLVASSFSLCVVLCIAYIGCRSLPHCMCYDNITGMEWLHPEHEQPQTLELMCTLSGEDERIFNSPAPFTEANEETEETFSQRPQYVRLS</sequence>
<evidence type="ECO:0000256" key="5">
    <source>
        <dbReference type="ARBA" id="ARBA00023136"/>
    </source>
</evidence>
<evidence type="ECO:0000256" key="6">
    <source>
        <dbReference type="SAM" id="Phobius"/>
    </source>
</evidence>
<feature type="transmembrane region" description="Helical" evidence="6">
    <location>
        <begin position="134"/>
        <end position="155"/>
    </location>
</feature>
<dbReference type="PANTHER" id="PTHR23320:SF170">
    <property type="entry name" value="MEMBRANE SPANNING 4-DOMAINS A12"/>
    <property type="match status" value="1"/>
</dbReference>